<evidence type="ECO:0000256" key="1">
    <source>
        <dbReference type="SAM" id="MobiDB-lite"/>
    </source>
</evidence>
<accession>A0A6A6PZV9</accession>
<keyword evidence="3" id="KW-1185">Reference proteome</keyword>
<name>A0A6A6PZV9_9PEZI</name>
<feature type="compositionally biased region" description="Basic and acidic residues" evidence="1">
    <location>
        <begin position="305"/>
        <end position="315"/>
    </location>
</feature>
<feature type="compositionally biased region" description="Basic and acidic residues" evidence="1">
    <location>
        <begin position="219"/>
        <end position="245"/>
    </location>
</feature>
<feature type="region of interest" description="Disordered" evidence="1">
    <location>
        <begin position="198"/>
        <end position="245"/>
    </location>
</feature>
<reference evidence="2" key="1">
    <citation type="journal article" date="2020" name="Stud. Mycol.">
        <title>101 Dothideomycetes genomes: a test case for predicting lifestyles and emergence of pathogens.</title>
        <authorList>
            <person name="Haridas S."/>
            <person name="Albert R."/>
            <person name="Binder M."/>
            <person name="Bloem J."/>
            <person name="Labutti K."/>
            <person name="Salamov A."/>
            <person name="Andreopoulos B."/>
            <person name="Baker S."/>
            <person name="Barry K."/>
            <person name="Bills G."/>
            <person name="Bluhm B."/>
            <person name="Cannon C."/>
            <person name="Castanera R."/>
            <person name="Culley D."/>
            <person name="Daum C."/>
            <person name="Ezra D."/>
            <person name="Gonzalez J."/>
            <person name="Henrissat B."/>
            <person name="Kuo A."/>
            <person name="Liang C."/>
            <person name="Lipzen A."/>
            <person name="Lutzoni F."/>
            <person name="Magnuson J."/>
            <person name="Mondo S."/>
            <person name="Nolan M."/>
            <person name="Ohm R."/>
            <person name="Pangilinan J."/>
            <person name="Park H.-J."/>
            <person name="Ramirez L."/>
            <person name="Alfaro M."/>
            <person name="Sun H."/>
            <person name="Tritt A."/>
            <person name="Yoshinaga Y."/>
            <person name="Zwiers L.-H."/>
            <person name="Turgeon B."/>
            <person name="Goodwin S."/>
            <person name="Spatafora J."/>
            <person name="Crous P."/>
            <person name="Grigoriev I."/>
        </authorList>
    </citation>
    <scope>NUCLEOTIDE SEQUENCE</scope>
    <source>
        <strain evidence="2">CBS 113389</strain>
    </source>
</reference>
<organism evidence="2 3">
    <name type="scientific">Neohortaea acidophila</name>
    <dbReference type="NCBI Taxonomy" id="245834"/>
    <lineage>
        <taxon>Eukaryota</taxon>
        <taxon>Fungi</taxon>
        <taxon>Dikarya</taxon>
        <taxon>Ascomycota</taxon>
        <taxon>Pezizomycotina</taxon>
        <taxon>Dothideomycetes</taxon>
        <taxon>Dothideomycetidae</taxon>
        <taxon>Mycosphaerellales</taxon>
        <taxon>Teratosphaeriaceae</taxon>
        <taxon>Neohortaea</taxon>
    </lineage>
</organism>
<feature type="compositionally biased region" description="Basic and acidic residues" evidence="1">
    <location>
        <begin position="198"/>
        <end position="209"/>
    </location>
</feature>
<evidence type="ECO:0000313" key="2">
    <source>
        <dbReference type="EMBL" id="KAF2485284.1"/>
    </source>
</evidence>
<dbReference type="AlphaFoldDB" id="A0A6A6PZV9"/>
<feature type="compositionally biased region" description="Basic and acidic residues" evidence="1">
    <location>
        <begin position="324"/>
        <end position="343"/>
    </location>
</feature>
<evidence type="ECO:0000313" key="3">
    <source>
        <dbReference type="Proteomes" id="UP000799767"/>
    </source>
</evidence>
<protein>
    <submittedName>
        <fullName evidence="2">Uncharacterized protein</fullName>
    </submittedName>
</protein>
<proteinExistence type="predicted"/>
<gene>
    <name evidence="2" type="ORF">BDY17DRAFT_308702</name>
</gene>
<dbReference type="EMBL" id="MU001633">
    <property type="protein sequence ID" value="KAF2485284.1"/>
    <property type="molecule type" value="Genomic_DNA"/>
</dbReference>
<feature type="region of interest" description="Disordered" evidence="1">
    <location>
        <begin position="288"/>
        <end position="384"/>
    </location>
</feature>
<sequence length="384" mass="44142">MLFSLWPKAETQHAIHDLHPKKKKHWKIKKGKKVYLNCGQLMKEDGTFDLSEAQMKAYVEMHTARHIIIYGEESIRSAVKTWGQTLKYAWGTYENVEIGGILRTVTFLPHPVFTTFFADKASRQQVVDILEELFVWHGIDINILALQKTVQRWASLPDAAQPELKNVQIKCLSPEALEAKRLKDNAKARAVYHAKWEKMTEAEKEESRKKQNARKKKAKDSAHERNEKLTEAEKEKKEEKRKIENAKSSARYFAKKEKLANIAKLAAMPHATAEQKAEHERQEAIREEKLKKNRASANATYHAKNTPERRAERNARQRATYPLRKVEVQEKARANYHAKKEQAALDQATEDEGVEAEAARLDQAMEDEGDVSVSRLEKRAAQTG</sequence>
<feature type="compositionally biased region" description="Basic and acidic residues" evidence="1">
    <location>
        <begin position="375"/>
        <end position="384"/>
    </location>
</feature>
<dbReference type="Proteomes" id="UP000799767">
    <property type="component" value="Unassembled WGS sequence"/>
</dbReference>
<dbReference type="GeneID" id="54476245"/>
<dbReference type="RefSeq" id="XP_033591853.1">
    <property type="nucleotide sequence ID" value="XM_033735243.1"/>
</dbReference>